<proteinExistence type="inferred from homology"/>
<dbReference type="Gene3D" id="3.90.1150.10">
    <property type="entry name" value="Aspartate Aminotransferase, domain 1"/>
    <property type="match status" value="1"/>
</dbReference>
<keyword evidence="5" id="KW-0808">Transferase</keyword>
<dbReference type="Pfam" id="PF01053">
    <property type="entry name" value="Cys_Met_Meta_PP"/>
    <property type="match status" value="1"/>
</dbReference>
<comment type="cofactor">
    <cofactor evidence="1 4">
        <name>pyridoxal 5'-phosphate</name>
        <dbReference type="ChEBI" id="CHEBI:597326"/>
    </cofactor>
</comment>
<dbReference type="InterPro" id="IPR000277">
    <property type="entry name" value="Cys/Met-Metab_PyrdxlP-dep_enz"/>
</dbReference>
<dbReference type="EMBL" id="JAZHBM010000002">
    <property type="protein sequence ID" value="MEF3082519.1"/>
    <property type="molecule type" value="Genomic_DNA"/>
</dbReference>
<reference evidence="5 6" key="1">
    <citation type="submission" date="2024-01" db="EMBL/GenBank/DDBJ databases">
        <title>Novel species of the genus Luteimonas isolated from rivers.</title>
        <authorList>
            <person name="Lu H."/>
        </authorList>
    </citation>
    <scope>NUCLEOTIDE SEQUENCE [LARGE SCALE GENOMIC DNA]</scope>
    <source>
        <strain evidence="5 6">SMYT11W</strain>
    </source>
</reference>
<dbReference type="InterPro" id="IPR015421">
    <property type="entry name" value="PyrdxlP-dep_Trfase_major"/>
</dbReference>
<evidence type="ECO:0000313" key="5">
    <source>
        <dbReference type="EMBL" id="MEF3082519.1"/>
    </source>
</evidence>
<gene>
    <name evidence="5" type="ORF">V3391_09925</name>
</gene>
<keyword evidence="6" id="KW-1185">Reference proteome</keyword>
<dbReference type="EC" id="2.5.1.48" evidence="5"/>
<evidence type="ECO:0000313" key="6">
    <source>
        <dbReference type="Proteomes" id="UP001358324"/>
    </source>
</evidence>
<dbReference type="GO" id="GO:0003962">
    <property type="term" value="F:cystathionine gamma-synthase activity"/>
    <property type="evidence" value="ECO:0007669"/>
    <property type="project" value="UniProtKB-EC"/>
</dbReference>
<evidence type="ECO:0000256" key="2">
    <source>
        <dbReference type="ARBA" id="ARBA00009077"/>
    </source>
</evidence>
<protein>
    <submittedName>
        <fullName evidence="5">Cystathionine gamma-synthase</fullName>
        <ecNumber evidence="5">2.5.1.48</ecNumber>
    </submittedName>
</protein>
<comment type="similarity">
    <text evidence="2 4">Belongs to the trans-sulfuration enzymes family.</text>
</comment>
<dbReference type="PANTHER" id="PTHR11808">
    <property type="entry name" value="TRANS-SULFURATION ENZYME FAMILY MEMBER"/>
    <property type="match status" value="1"/>
</dbReference>
<evidence type="ECO:0000256" key="4">
    <source>
        <dbReference type="RuleBase" id="RU362118"/>
    </source>
</evidence>
<dbReference type="CDD" id="cd00614">
    <property type="entry name" value="CGS_like"/>
    <property type="match status" value="1"/>
</dbReference>
<evidence type="ECO:0000256" key="1">
    <source>
        <dbReference type="ARBA" id="ARBA00001933"/>
    </source>
</evidence>
<dbReference type="PROSITE" id="PS00868">
    <property type="entry name" value="CYS_MET_METAB_PP"/>
    <property type="match status" value="1"/>
</dbReference>
<dbReference type="InterPro" id="IPR015422">
    <property type="entry name" value="PyrdxlP-dep_Trfase_small"/>
</dbReference>
<comment type="caution">
    <text evidence="5">The sequence shown here is derived from an EMBL/GenBank/DDBJ whole genome shotgun (WGS) entry which is preliminary data.</text>
</comment>
<dbReference type="InterPro" id="IPR015424">
    <property type="entry name" value="PyrdxlP-dep_Trfase"/>
</dbReference>
<dbReference type="Proteomes" id="UP001358324">
    <property type="component" value="Unassembled WGS sequence"/>
</dbReference>
<evidence type="ECO:0000256" key="3">
    <source>
        <dbReference type="ARBA" id="ARBA00022898"/>
    </source>
</evidence>
<sequence length="397" mass="42888">MSESSSRHRDYALATLAIHAGQSPDPSTGAVMPPIYATSTYAQSSPGEHQGFEYSRTHNPTRFAYERCVAGLEGGTRGFAFASGMAATATLLELLDSGDHVIAMDDLYGGSYRLFERVRTRSAGLSFSYVDMTDPSVFEAAITDKTKLVWIETPTNPMLKIVDIRAIADIAHKRGLIVVVDNTFASPILQRPIEHGADIVMHSATKYLNGHSDMVGGMLVVGDNAELAEQLAFLQNSAGAVQGPFDSFLALRGLKTLHLRMKAHCENAQALAEFLDAHPAVEQVIYPGLASHPQHALAKRQMDGFGGIISVRIKGGFEAAKRFCERTELFTLAESLGGVESLVNHPAVMTHASVPAERRAELGMHDDLVRLSVGVEGFDDLRADLHASLTEHSCTQA</sequence>
<keyword evidence="3 4" id="KW-0663">Pyridoxal phosphate</keyword>
<dbReference type="SUPFAM" id="SSF53383">
    <property type="entry name" value="PLP-dependent transferases"/>
    <property type="match status" value="1"/>
</dbReference>
<dbReference type="PANTHER" id="PTHR11808:SF15">
    <property type="entry name" value="CYSTATHIONINE GAMMA-LYASE"/>
    <property type="match status" value="1"/>
</dbReference>
<organism evidence="5 6">
    <name type="scientific">Luteimonas flava</name>
    <dbReference type="NCBI Taxonomy" id="3115822"/>
    <lineage>
        <taxon>Bacteria</taxon>
        <taxon>Pseudomonadati</taxon>
        <taxon>Pseudomonadota</taxon>
        <taxon>Gammaproteobacteria</taxon>
        <taxon>Lysobacterales</taxon>
        <taxon>Lysobacteraceae</taxon>
        <taxon>Luteimonas</taxon>
    </lineage>
</organism>
<dbReference type="InterPro" id="IPR054542">
    <property type="entry name" value="Cys_met_metab_PP"/>
</dbReference>
<accession>A0ABU7WEZ1</accession>
<dbReference type="Gene3D" id="3.40.640.10">
    <property type="entry name" value="Type I PLP-dependent aspartate aminotransferase-like (Major domain)"/>
    <property type="match status" value="1"/>
</dbReference>
<dbReference type="PIRSF" id="PIRSF001434">
    <property type="entry name" value="CGS"/>
    <property type="match status" value="1"/>
</dbReference>
<name>A0ABU7WEZ1_9GAMM</name>
<dbReference type="NCBIfam" id="NF005871">
    <property type="entry name" value="PRK07811.1"/>
    <property type="match status" value="1"/>
</dbReference>
<dbReference type="RefSeq" id="WP_332078243.1">
    <property type="nucleotide sequence ID" value="NZ_JAZHBM010000002.1"/>
</dbReference>